<dbReference type="AlphaFoldDB" id="A0A9P6CVZ6"/>
<sequence length="318" mass="36927">MSKGANILTSDDLLQVFTQYMKMTDEQVKTFEQIMKEKEEAEERRKEKEEAEERRKEKEEAEERRKEKEEAEERMKEFEDQIKANYERMQQADELAKTFQAWLRKVEEKLEKEEEQRETDIQDAKEVITKLEATLKEHQGKIANLERCSHERELEQRLSNKATRRSLESLSDDINAATNFLATEDEATLDQIKCRNLLERGQKWAAGILQLSDDTYLASVRFREELGPSFVLEDRRRQLIELLEEKKDNVPEAANLLDGDKPVLTLLAEHLPQIRIEGNVIAHGNAKRSWYEGSVSRATGPDKVGLTHLLTLVCGPKA</sequence>
<gene>
    <name evidence="2" type="ORF">BDN70DRAFT_876443</name>
</gene>
<protein>
    <submittedName>
        <fullName evidence="2">Uncharacterized protein</fullName>
    </submittedName>
</protein>
<evidence type="ECO:0000313" key="3">
    <source>
        <dbReference type="Proteomes" id="UP000807469"/>
    </source>
</evidence>
<reference evidence="2" key="1">
    <citation type="submission" date="2020-11" db="EMBL/GenBank/DDBJ databases">
        <authorList>
            <consortium name="DOE Joint Genome Institute"/>
            <person name="Ahrendt S."/>
            <person name="Riley R."/>
            <person name="Andreopoulos W."/>
            <person name="Labutti K."/>
            <person name="Pangilinan J."/>
            <person name="Ruiz-Duenas F.J."/>
            <person name="Barrasa J.M."/>
            <person name="Sanchez-Garcia M."/>
            <person name="Camarero S."/>
            <person name="Miyauchi S."/>
            <person name="Serrano A."/>
            <person name="Linde D."/>
            <person name="Babiker R."/>
            <person name="Drula E."/>
            <person name="Ayuso-Fernandez I."/>
            <person name="Pacheco R."/>
            <person name="Padilla G."/>
            <person name="Ferreira P."/>
            <person name="Barriuso J."/>
            <person name="Kellner H."/>
            <person name="Castanera R."/>
            <person name="Alfaro M."/>
            <person name="Ramirez L."/>
            <person name="Pisabarro A.G."/>
            <person name="Kuo A."/>
            <person name="Tritt A."/>
            <person name="Lipzen A."/>
            <person name="He G."/>
            <person name="Yan M."/>
            <person name="Ng V."/>
            <person name="Cullen D."/>
            <person name="Martin F."/>
            <person name="Rosso M.-N."/>
            <person name="Henrissat B."/>
            <person name="Hibbett D."/>
            <person name="Martinez A.T."/>
            <person name="Grigoriev I.V."/>
        </authorList>
    </citation>
    <scope>NUCLEOTIDE SEQUENCE</scope>
    <source>
        <strain evidence="2">CIRM-BRFM 674</strain>
    </source>
</reference>
<comment type="caution">
    <text evidence="2">The sequence shown here is derived from an EMBL/GenBank/DDBJ whole genome shotgun (WGS) entry which is preliminary data.</text>
</comment>
<accession>A0A9P6CVZ6</accession>
<dbReference type="EMBL" id="MU155180">
    <property type="protein sequence ID" value="KAF9481297.1"/>
    <property type="molecule type" value="Genomic_DNA"/>
</dbReference>
<name>A0A9P6CVZ6_9AGAR</name>
<proteinExistence type="predicted"/>
<evidence type="ECO:0000256" key="1">
    <source>
        <dbReference type="SAM" id="MobiDB-lite"/>
    </source>
</evidence>
<dbReference type="Proteomes" id="UP000807469">
    <property type="component" value="Unassembled WGS sequence"/>
</dbReference>
<feature type="region of interest" description="Disordered" evidence="1">
    <location>
        <begin position="38"/>
        <end position="77"/>
    </location>
</feature>
<organism evidence="2 3">
    <name type="scientific">Pholiota conissans</name>
    <dbReference type="NCBI Taxonomy" id="109636"/>
    <lineage>
        <taxon>Eukaryota</taxon>
        <taxon>Fungi</taxon>
        <taxon>Dikarya</taxon>
        <taxon>Basidiomycota</taxon>
        <taxon>Agaricomycotina</taxon>
        <taxon>Agaricomycetes</taxon>
        <taxon>Agaricomycetidae</taxon>
        <taxon>Agaricales</taxon>
        <taxon>Agaricineae</taxon>
        <taxon>Strophariaceae</taxon>
        <taxon>Pholiota</taxon>
    </lineage>
</organism>
<evidence type="ECO:0000313" key="2">
    <source>
        <dbReference type="EMBL" id="KAF9481297.1"/>
    </source>
</evidence>
<dbReference type="OrthoDB" id="3067864at2759"/>
<keyword evidence="3" id="KW-1185">Reference proteome</keyword>